<dbReference type="InterPro" id="IPR036388">
    <property type="entry name" value="WH-like_DNA-bd_sf"/>
</dbReference>
<organism evidence="6 7">
    <name type="scientific">Azorhizobium caulinodans (strain ATCC 43989 / DSM 5975 / JCM 20966 / LMG 6465 / NBRC 14845 / NCIMB 13405 / ORS 571)</name>
    <dbReference type="NCBI Taxonomy" id="438753"/>
    <lineage>
        <taxon>Bacteria</taxon>
        <taxon>Pseudomonadati</taxon>
        <taxon>Pseudomonadota</taxon>
        <taxon>Alphaproteobacteria</taxon>
        <taxon>Hyphomicrobiales</taxon>
        <taxon>Xanthobacteraceae</taxon>
        <taxon>Azorhizobium</taxon>
    </lineage>
</organism>
<dbReference type="GO" id="GO:0045892">
    <property type="term" value="P:negative regulation of DNA-templated transcription"/>
    <property type="evidence" value="ECO:0007669"/>
    <property type="project" value="TreeGrafter"/>
</dbReference>
<dbReference type="eggNOG" id="COG1414">
    <property type="taxonomic scope" value="Bacteria"/>
</dbReference>
<dbReference type="InterPro" id="IPR014757">
    <property type="entry name" value="Tscrpt_reg_IclR_C"/>
</dbReference>
<dbReference type="PANTHER" id="PTHR30136:SF35">
    <property type="entry name" value="HTH-TYPE TRANSCRIPTIONAL REGULATOR RV1719"/>
    <property type="match status" value="1"/>
</dbReference>
<gene>
    <name evidence="6" type="ordered locus">AZC_1488</name>
</gene>
<dbReference type="InterPro" id="IPR050707">
    <property type="entry name" value="HTH_MetabolicPath_Reg"/>
</dbReference>
<reference evidence="6 7" key="4">
    <citation type="journal article" date="2009" name="Appl. Environ. Microbiol.">
        <title>Comparative genome-wide transcriptional profiling of Azorhizobium caulinodans ORS571 grown under free-living and symbiotic conditions.</title>
        <authorList>
            <person name="Tsukada S."/>
            <person name="Aono T."/>
            <person name="Akiba N."/>
            <person name="Lee KB."/>
            <person name="Liu CT."/>
            <person name="Toyazaki H."/>
            <person name="Oyaizu H."/>
        </authorList>
    </citation>
    <scope>NUCLEOTIDE SEQUENCE [LARGE SCALE GENOMIC DNA]</scope>
    <source>
        <strain evidence="7">ATCC 43989 / DSM 5975 / JCM 20966 / LMG 6465 / NBRC 14845 / NCIMB 13405 / ORS 571</strain>
    </source>
</reference>
<dbReference type="HOGENOM" id="CLU_062618_0_1_5"/>
<keyword evidence="7" id="KW-1185">Reference proteome</keyword>
<evidence type="ECO:0000256" key="2">
    <source>
        <dbReference type="ARBA" id="ARBA00023125"/>
    </source>
</evidence>
<evidence type="ECO:0000259" key="5">
    <source>
        <dbReference type="PROSITE" id="PS51078"/>
    </source>
</evidence>
<dbReference type="InterPro" id="IPR029016">
    <property type="entry name" value="GAF-like_dom_sf"/>
</dbReference>
<keyword evidence="3" id="KW-0804">Transcription</keyword>
<protein>
    <submittedName>
        <fullName evidence="6">Putative transcriptional regulator</fullName>
    </submittedName>
</protein>
<keyword evidence="1" id="KW-0805">Transcription regulation</keyword>
<feature type="domain" description="IclR-ED" evidence="5">
    <location>
        <begin position="99"/>
        <end position="283"/>
    </location>
</feature>
<evidence type="ECO:0000256" key="3">
    <source>
        <dbReference type="ARBA" id="ARBA00023163"/>
    </source>
</evidence>
<dbReference type="InterPro" id="IPR036390">
    <property type="entry name" value="WH_DNA-bd_sf"/>
</dbReference>
<dbReference type="Proteomes" id="UP000000270">
    <property type="component" value="Chromosome"/>
</dbReference>
<dbReference type="GO" id="GO:0003677">
    <property type="term" value="F:DNA binding"/>
    <property type="evidence" value="ECO:0007669"/>
    <property type="project" value="UniProtKB-KW"/>
</dbReference>
<dbReference type="PROSITE" id="PS51078">
    <property type="entry name" value="ICLR_ED"/>
    <property type="match status" value="1"/>
</dbReference>
<dbReference type="SUPFAM" id="SSF46785">
    <property type="entry name" value="Winged helix' DNA-binding domain"/>
    <property type="match status" value="1"/>
</dbReference>
<dbReference type="AlphaFoldDB" id="A8HXD4"/>
<dbReference type="Gene3D" id="1.10.10.10">
    <property type="entry name" value="Winged helix-like DNA-binding domain superfamily/Winged helix DNA-binding domain"/>
    <property type="match status" value="1"/>
</dbReference>
<dbReference type="KEGG" id="azc:AZC_1488"/>
<evidence type="ECO:0000313" key="7">
    <source>
        <dbReference type="Proteomes" id="UP000000270"/>
    </source>
</evidence>
<name>A8HXD4_AZOC5</name>
<dbReference type="Pfam" id="PF01614">
    <property type="entry name" value="IclR_C"/>
    <property type="match status" value="1"/>
</dbReference>
<feature type="domain" description="HTH iclR-type" evidence="4">
    <location>
        <begin position="36"/>
        <end position="98"/>
    </location>
</feature>
<reference evidence="6 7" key="6">
    <citation type="journal article" date="2011" name="Appl. Environ. Microbiol.">
        <title>Involvement of the azorhizobial chromosome partition gene (parA) in the onset of bacteroid differentiation during Sesbania rostrata stem nodule development.</title>
        <authorList>
            <person name="Liu CT."/>
            <person name="Lee KB."/>
            <person name="Wang YS."/>
            <person name="Peng MH."/>
            <person name="Lee KT."/>
            <person name="Suzuki S."/>
            <person name="Suzuki T."/>
            <person name="Oyaizu H."/>
        </authorList>
    </citation>
    <scope>NUCLEOTIDE SEQUENCE [LARGE SCALE GENOMIC DNA]</scope>
    <source>
        <strain evidence="7">ATCC 43989 / DSM 5975 / JCM 20966 / LMG 6465 / NBRC 14845 / NCIMB 13405 / ORS 571</strain>
    </source>
</reference>
<evidence type="ECO:0000313" key="6">
    <source>
        <dbReference type="EMBL" id="BAF87486.1"/>
    </source>
</evidence>
<proteinExistence type="predicted"/>
<sequence length="289" mass="32113">MHYDLAYCIVILKIVPGETRMSTDRGNDVQRDPLHVSSVAKTFRVLEAFGQTTGDLSLAELAQHAELDKSATQRFAHTLWQLGYLEKDARTRRFRLGKPVLDLTYFYLRSNPLVERATPALLDLRQRSGERANLSLYDQTTMIYVIRHQSKREYYDSSLIGRRVPVYCSAGGRAILARLSPADAADVIARSNIVARTPHTLTDRAAILAKVEETRAAGYGLAVEETEIGEITLGAAVTDALGRPVAAVHIAASVKEWAPEAFAERFAHMVIETAQALSSTRDHLRPRAR</sequence>
<dbReference type="PROSITE" id="PS51077">
    <property type="entry name" value="HTH_ICLR"/>
    <property type="match status" value="1"/>
</dbReference>
<evidence type="ECO:0000256" key="1">
    <source>
        <dbReference type="ARBA" id="ARBA00023015"/>
    </source>
</evidence>
<dbReference type="SUPFAM" id="SSF55781">
    <property type="entry name" value="GAF domain-like"/>
    <property type="match status" value="1"/>
</dbReference>
<dbReference type="Gene3D" id="3.30.450.40">
    <property type="match status" value="1"/>
</dbReference>
<dbReference type="EMBL" id="AP009384">
    <property type="protein sequence ID" value="BAF87486.1"/>
    <property type="molecule type" value="Genomic_DNA"/>
</dbReference>
<dbReference type="PANTHER" id="PTHR30136">
    <property type="entry name" value="HELIX-TURN-HELIX TRANSCRIPTIONAL REGULATOR, ICLR FAMILY"/>
    <property type="match status" value="1"/>
</dbReference>
<evidence type="ECO:0000259" key="4">
    <source>
        <dbReference type="PROSITE" id="PS51077"/>
    </source>
</evidence>
<dbReference type="SMART" id="SM00346">
    <property type="entry name" value="HTH_ICLR"/>
    <property type="match status" value="1"/>
</dbReference>
<keyword evidence="2" id="KW-0238">DNA-binding</keyword>
<dbReference type="InterPro" id="IPR005471">
    <property type="entry name" value="Tscrpt_reg_IclR_N"/>
</dbReference>
<dbReference type="GO" id="GO:0003700">
    <property type="term" value="F:DNA-binding transcription factor activity"/>
    <property type="evidence" value="ECO:0007669"/>
    <property type="project" value="TreeGrafter"/>
</dbReference>
<dbReference type="Pfam" id="PF09339">
    <property type="entry name" value="HTH_IclR"/>
    <property type="match status" value="1"/>
</dbReference>
<reference evidence="6 7" key="1">
    <citation type="journal article" date="2007" name="Appl. Environ. Microbiol.">
        <title>Rhizobial factors required for stem nodule maturation and maintenance in Sesbania rostrata-Azorhizobium caulinodans ORS571 symbiosis.</title>
        <authorList>
            <person name="Suzuki S."/>
            <person name="Aono T."/>
            <person name="Lee KB."/>
            <person name="Suzuki T."/>
            <person name="Liu CT."/>
            <person name="Miwa H."/>
            <person name="Wakao S."/>
            <person name="Iki T."/>
            <person name="Oyaizu H."/>
        </authorList>
    </citation>
    <scope>NUCLEOTIDE SEQUENCE [LARGE SCALE GENOMIC DNA]</scope>
    <source>
        <strain evidence="7">ATCC 43989 / DSM 5975 / JCM 20966 / LMG 6465 / NBRC 14845 / NCIMB 13405 / ORS 571</strain>
    </source>
</reference>
<reference evidence="6 7" key="5">
    <citation type="journal article" date="2010" name="Appl. Environ. Microbiol.">
        <title>phrR-like gene praR of Azorhizobium caulinodans ORS571 is essential for symbiosis with Sesbania rostrata and is involved in expression of reb genes.</title>
        <authorList>
            <person name="Akiba N."/>
            <person name="Aono T."/>
            <person name="Toyazaki H."/>
            <person name="Sato S."/>
            <person name="Oyaizu H."/>
        </authorList>
    </citation>
    <scope>NUCLEOTIDE SEQUENCE [LARGE SCALE GENOMIC DNA]</scope>
    <source>
        <strain evidence="7">ATCC 43989 / DSM 5975 / JCM 20966 / LMG 6465 / NBRC 14845 / NCIMB 13405 / ORS 571</strain>
    </source>
</reference>
<accession>A8HXD4</accession>
<dbReference type="STRING" id="438753.AZC_1488"/>
<reference evidence="6 7" key="3">
    <citation type="journal article" date="2008" name="BMC Genomics">
        <title>The genome of the versatile nitrogen fixer Azorhizobium caulinodans ORS571.</title>
        <authorList>
            <person name="Lee KB."/>
            <person name="Backer P.D."/>
            <person name="Aono T."/>
            <person name="Liu CT."/>
            <person name="Suzuki S."/>
            <person name="Suzuki T."/>
            <person name="Kaneko T."/>
            <person name="Yamada M."/>
            <person name="Tabata S."/>
            <person name="Kupfer D.M."/>
            <person name="Najar F.Z."/>
            <person name="Wiley G.B."/>
            <person name="Roe B."/>
            <person name="Binnewies T.T."/>
            <person name="Ussery D.W."/>
            <person name="D'Haeze W."/>
            <person name="Herder J.D."/>
            <person name="Gevers D."/>
            <person name="Vereecke D."/>
            <person name="Holsters M."/>
            <person name="Oyaizu H."/>
        </authorList>
    </citation>
    <scope>NUCLEOTIDE SEQUENCE [LARGE SCALE GENOMIC DNA]</scope>
    <source>
        <strain evidence="7">ATCC 43989 / DSM 5975 / JCM 20966 / LMG 6465 / NBRC 14845 / NCIMB 13405 / ORS 571</strain>
    </source>
</reference>
<reference evidence="7" key="2">
    <citation type="submission" date="2007-04" db="EMBL/GenBank/DDBJ databases">
        <title>Complete genome sequence of the nitrogen-fixing bacterium Azorhizobium caulinodans ORS571.</title>
        <authorList>
            <person name="Lee K.B."/>
            <person name="Backer P.D."/>
            <person name="Aono T."/>
            <person name="Liu C.T."/>
            <person name="Suzuki S."/>
            <person name="Suzuki T."/>
            <person name="Kaneko T."/>
            <person name="Yamada M."/>
            <person name="Tabata S."/>
            <person name="Kupfer D.M."/>
            <person name="Najar F.Z."/>
            <person name="Wiley G.B."/>
            <person name="Roe B."/>
            <person name="Binnewies T."/>
            <person name="Ussery D."/>
            <person name="Vereecke D."/>
            <person name="Gevers D."/>
            <person name="Holsters M."/>
            <person name="Oyaizu H."/>
        </authorList>
    </citation>
    <scope>NUCLEOTIDE SEQUENCE [LARGE SCALE GENOMIC DNA]</scope>
    <source>
        <strain evidence="7">ATCC 43989 / DSM 5975 / JCM 20966 / LMG 6465 / NBRC 14845 / NCIMB 13405 / ORS 571</strain>
    </source>
</reference>